<dbReference type="EMBL" id="OE003190">
    <property type="protein sequence ID" value="CAD7459862.1"/>
    <property type="molecule type" value="Genomic_DNA"/>
</dbReference>
<dbReference type="AlphaFoldDB" id="A0A7R9IK14"/>
<evidence type="ECO:0000256" key="1">
    <source>
        <dbReference type="SAM" id="MobiDB-lite"/>
    </source>
</evidence>
<accession>A0A7R9IK14</accession>
<feature type="region of interest" description="Disordered" evidence="1">
    <location>
        <begin position="1"/>
        <end position="27"/>
    </location>
</feature>
<evidence type="ECO:0000313" key="2">
    <source>
        <dbReference type="EMBL" id="CAD7459862.1"/>
    </source>
</evidence>
<feature type="compositionally biased region" description="Acidic residues" evidence="1">
    <location>
        <begin position="1"/>
        <end position="18"/>
    </location>
</feature>
<reference evidence="2" key="1">
    <citation type="submission" date="2020-11" db="EMBL/GenBank/DDBJ databases">
        <authorList>
            <person name="Tran Van P."/>
        </authorList>
    </citation>
    <scope>NUCLEOTIDE SEQUENCE</scope>
</reference>
<protein>
    <submittedName>
        <fullName evidence="2">Uncharacterized protein</fullName>
    </submittedName>
</protein>
<sequence length="73" mass="8345">MSDYDATEMDGEEQSEDGEIVKSPLKHSPLPLSKDTADFIKELQYYTTTDRLLFRLLTSGYDYVDKPLTTAHL</sequence>
<gene>
    <name evidence="2" type="ORF">TTEB3V08_LOCUS7808</name>
</gene>
<organism evidence="2">
    <name type="scientific">Timema tahoe</name>
    <dbReference type="NCBI Taxonomy" id="61484"/>
    <lineage>
        <taxon>Eukaryota</taxon>
        <taxon>Metazoa</taxon>
        <taxon>Ecdysozoa</taxon>
        <taxon>Arthropoda</taxon>
        <taxon>Hexapoda</taxon>
        <taxon>Insecta</taxon>
        <taxon>Pterygota</taxon>
        <taxon>Neoptera</taxon>
        <taxon>Polyneoptera</taxon>
        <taxon>Phasmatodea</taxon>
        <taxon>Timematodea</taxon>
        <taxon>Timematoidea</taxon>
        <taxon>Timematidae</taxon>
        <taxon>Timema</taxon>
    </lineage>
</organism>
<name>A0A7R9IK14_9NEOP</name>
<proteinExistence type="predicted"/>